<dbReference type="Gene3D" id="2.60.40.10">
    <property type="entry name" value="Immunoglobulins"/>
    <property type="match status" value="1"/>
</dbReference>
<dbReference type="InterPro" id="IPR013783">
    <property type="entry name" value="Ig-like_fold"/>
</dbReference>
<organism evidence="2 3">
    <name type="scientific">Stichopus japonicus</name>
    <name type="common">Sea cucumber</name>
    <dbReference type="NCBI Taxonomy" id="307972"/>
    <lineage>
        <taxon>Eukaryota</taxon>
        <taxon>Metazoa</taxon>
        <taxon>Echinodermata</taxon>
        <taxon>Eleutherozoa</taxon>
        <taxon>Echinozoa</taxon>
        <taxon>Holothuroidea</taxon>
        <taxon>Aspidochirotacea</taxon>
        <taxon>Aspidochirotida</taxon>
        <taxon>Stichopodidae</taxon>
        <taxon>Apostichopus</taxon>
    </lineage>
</organism>
<sequence>MKCASLCDAPLTERYIRDVKKSVMDILKKTADNYTTSPFINVQYQTVVMENWVTCTLGVFLALFCSRCESSGRFGQYSGSYVSHGEITKATAINLTCIALYGTRFTLSWKPVHEDSWNASLITSFVIKYSKRKDIEYSRPNRQTVITLIRTEWNAYEIDEVEPEENYMVIMSATRLNGPDLISNTIILNTGKDVPVGKWFILSIVMLLWVLAILHFLRTWRKKMTLRPTYDVSSNPRSPYEVMEPCHSNSYTYLHTQRSNSYTPELSHQSSGSNLHCSSKSHLSRSFNDLHTIIPEDMPTINDIPSSSGPSYCRT</sequence>
<dbReference type="Proteomes" id="UP000230750">
    <property type="component" value="Unassembled WGS sequence"/>
</dbReference>
<feature type="transmembrane region" description="Helical" evidence="1">
    <location>
        <begin position="199"/>
        <end position="217"/>
    </location>
</feature>
<gene>
    <name evidence="2" type="ORF">BSL78_10761</name>
</gene>
<dbReference type="SUPFAM" id="SSF49265">
    <property type="entry name" value="Fibronectin type III"/>
    <property type="match status" value="1"/>
</dbReference>
<name>A0A2G8KWI7_STIJA</name>
<evidence type="ECO:0000313" key="2">
    <source>
        <dbReference type="EMBL" id="PIK52361.1"/>
    </source>
</evidence>
<protein>
    <recommendedName>
        <fullName evidence="4">Fibronectin type-III domain-containing protein</fullName>
    </recommendedName>
</protein>
<dbReference type="InterPro" id="IPR036116">
    <property type="entry name" value="FN3_sf"/>
</dbReference>
<reference evidence="2 3" key="1">
    <citation type="journal article" date="2017" name="PLoS Biol.">
        <title>The sea cucumber genome provides insights into morphological evolution and visceral regeneration.</title>
        <authorList>
            <person name="Zhang X."/>
            <person name="Sun L."/>
            <person name="Yuan J."/>
            <person name="Sun Y."/>
            <person name="Gao Y."/>
            <person name="Zhang L."/>
            <person name="Li S."/>
            <person name="Dai H."/>
            <person name="Hamel J.F."/>
            <person name="Liu C."/>
            <person name="Yu Y."/>
            <person name="Liu S."/>
            <person name="Lin W."/>
            <person name="Guo K."/>
            <person name="Jin S."/>
            <person name="Xu P."/>
            <person name="Storey K.B."/>
            <person name="Huan P."/>
            <person name="Zhang T."/>
            <person name="Zhou Y."/>
            <person name="Zhang J."/>
            <person name="Lin C."/>
            <person name="Li X."/>
            <person name="Xing L."/>
            <person name="Huo D."/>
            <person name="Sun M."/>
            <person name="Wang L."/>
            <person name="Mercier A."/>
            <person name="Li F."/>
            <person name="Yang H."/>
            <person name="Xiang J."/>
        </authorList>
    </citation>
    <scope>NUCLEOTIDE SEQUENCE [LARGE SCALE GENOMIC DNA]</scope>
    <source>
        <strain evidence="2">Shaxun</strain>
        <tissue evidence="2">Muscle</tissue>
    </source>
</reference>
<dbReference type="OrthoDB" id="10552943at2759"/>
<accession>A0A2G8KWI7</accession>
<dbReference type="AlphaFoldDB" id="A0A2G8KWI7"/>
<comment type="caution">
    <text evidence="2">The sequence shown here is derived from an EMBL/GenBank/DDBJ whole genome shotgun (WGS) entry which is preliminary data.</text>
</comment>
<evidence type="ECO:0008006" key="4">
    <source>
        <dbReference type="Google" id="ProtNLM"/>
    </source>
</evidence>
<evidence type="ECO:0000313" key="3">
    <source>
        <dbReference type="Proteomes" id="UP000230750"/>
    </source>
</evidence>
<keyword evidence="1" id="KW-0812">Transmembrane</keyword>
<evidence type="ECO:0000256" key="1">
    <source>
        <dbReference type="SAM" id="Phobius"/>
    </source>
</evidence>
<proteinExistence type="predicted"/>
<dbReference type="EMBL" id="MRZV01000332">
    <property type="protein sequence ID" value="PIK52361.1"/>
    <property type="molecule type" value="Genomic_DNA"/>
</dbReference>
<keyword evidence="1" id="KW-1133">Transmembrane helix</keyword>
<keyword evidence="1" id="KW-0472">Membrane</keyword>
<keyword evidence="3" id="KW-1185">Reference proteome</keyword>